<dbReference type="EMBL" id="QLLO01000005">
    <property type="protein sequence ID" value="RAJ14661.1"/>
    <property type="molecule type" value="Genomic_DNA"/>
</dbReference>
<evidence type="ECO:0000259" key="1">
    <source>
        <dbReference type="SMART" id="SM00871"/>
    </source>
</evidence>
<protein>
    <submittedName>
        <fullName evidence="2">AraC family transcriptional regulator</fullName>
    </submittedName>
</protein>
<dbReference type="SMART" id="SM00871">
    <property type="entry name" value="AraC_E_bind"/>
    <property type="match status" value="1"/>
</dbReference>
<organism evidence="2 3">
    <name type="scientific">Olleya aquimaris</name>
    <dbReference type="NCBI Taxonomy" id="639310"/>
    <lineage>
        <taxon>Bacteria</taxon>
        <taxon>Pseudomonadati</taxon>
        <taxon>Bacteroidota</taxon>
        <taxon>Flavobacteriia</taxon>
        <taxon>Flavobacteriales</taxon>
        <taxon>Flavobacteriaceae</taxon>
    </lineage>
</organism>
<comment type="caution">
    <text evidence="2">The sequence shown here is derived from an EMBL/GenBank/DDBJ whole genome shotgun (WGS) entry which is preliminary data.</text>
</comment>
<dbReference type="OrthoDB" id="8560232at2"/>
<reference evidence="2 3" key="1">
    <citation type="submission" date="2018-06" db="EMBL/GenBank/DDBJ databases">
        <title>Genomic Encyclopedia of Archaeal and Bacterial Type Strains, Phase II (KMG-II): from individual species to whole genera.</title>
        <authorList>
            <person name="Goeker M."/>
        </authorList>
    </citation>
    <scope>NUCLEOTIDE SEQUENCE [LARGE SCALE GENOMIC DNA]</scope>
    <source>
        <strain evidence="2 3">DSM 24464</strain>
    </source>
</reference>
<dbReference type="SUPFAM" id="SSF55136">
    <property type="entry name" value="Probable bacterial effector-binding domain"/>
    <property type="match status" value="1"/>
</dbReference>
<dbReference type="InterPro" id="IPR011256">
    <property type="entry name" value="Reg_factor_effector_dom_sf"/>
</dbReference>
<proteinExistence type="predicted"/>
<dbReference type="InterPro" id="IPR053182">
    <property type="entry name" value="YobU-like_regulator"/>
</dbReference>
<dbReference type="AlphaFoldDB" id="A0A327RD76"/>
<dbReference type="RefSeq" id="WP_111660142.1">
    <property type="nucleotide sequence ID" value="NZ_QLLO01000005.1"/>
</dbReference>
<accession>A0A327RD76</accession>
<dbReference type="InterPro" id="IPR010499">
    <property type="entry name" value="AraC_E-bd"/>
</dbReference>
<name>A0A327RD76_9FLAO</name>
<keyword evidence="3" id="KW-1185">Reference proteome</keyword>
<feature type="domain" description="AraC effector-binding" evidence="1">
    <location>
        <begin position="1"/>
        <end position="159"/>
    </location>
</feature>
<gene>
    <name evidence="2" type="ORF">LY08_01843</name>
</gene>
<sequence length="159" mass="18469">MTPKIIQSKAILIVGLKDNLTFMTNAQGTANLARQFMPRRHEVLNRVGTQKFSIQVYDEFNLKNMTPHTEYVKWVGVEVSSFETIPEGLETLTIKEGNYAVFNYKGKPEGFLEAWQFIHANWLPNSEYVLDNRPHFEKLPENYHPSNAEVEEEIWVPIK</sequence>
<dbReference type="Proteomes" id="UP000248703">
    <property type="component" value="Unassembled WGS sequence"/>
</dbReference>
<evidence type="ECO:0000313" key="2">
    <source>
        <dbReference type="EMBL" id="RAJ14661.1"/>
    </source>
</evidence>
<dbReference type="InterPro" id="IPR029442">
    <property type="entry name" value="GyrI-like"/>
</dbReference>
<dbReference type="PANTHER" id="PTHR36444">
    <property type="entry name" value="TRANSCRIPTIONAL REGULATOR PROTEIN YOBU-RELATED"/>
    <property type="match status" value="1"/>
</dbReference>
<dbReference type="Pfam" id="PF06445">
    <property type="entry name" value="GyrI-like"/>
    <property type="match status" value="1"/>
</dbReference>
<dbReference type="PANTHER" id="PTHR36444:SF2">
    <property type="entry name" value="TRANSCRIPTIONAL REGULATOR PROTEIN YOBU-RELATED"/>
    <property type="match status" value="1"/>
</dbReference>
<evidence type="ECO:0000313" key="3">
    <source>
        <dbReference type="Proteomes" id="UP000248703"/>
    </source>
</evidence>
<dbReference type="Gene3D" id="3.20.80.10">
    <property type="entry name" value="Regulatory factor, effector binding domain"/>
    <property type="match status" value="1"/>
</dbReference>